<comment type="caution">
    <text evidence="5">The sequence shown here is derived from an EMBL/GenBank/DDBJ whole genome shotgun (WGS) entry which is preliminary data.</text>
</comment>
<evidence type="ECO:0008006" key="7">
    <source>
        <dbReference type="Google" id="ProtNLM"/>
    </source>
</evidence>
<dbReference type="RefSeq" id="WP_185251420.1">
    <property type="nucleotide sequence ID" value="NZ_JACKXE010000001.1"/>
</dbReference>
<evidence type="ECO:0000313" key="6">
    <source>
        <dbReference type="Proteomes" id="UP000523955"/>
    </source>
</evidence>
<name>A0A7X0VAG9_9ACTN</name>
<dbReference type="EMBL" id="JACKXE010000001">
    <property type="protein sequence ID" value="MBB6626113.1"/>
    <property type="molecule type" value="Genomic_DNA"/>
</dbReference>
<dbReference type="PANTHER" id="PTHR37042:SF4">
    <property type="entry name" value="OUTER MEMBRANE PROTEIN RV1973"/>
    <property type="match status" value="1"/>
</dbReference>
<keyword evidence="4" id="KW-0812">Transmembrane</keyword>
<comment type="subcellular location">
    <subcellularLocation>
        <location evidence="1">Membrane</location>
    </subcellularLocation>
</comment>
<evidence type="ECO:0000256" key="2">
    <source>
        <dbReference type="ARBA" id="ARBA00023136"/>
    </source>
</evidence>
<dbReference type="GO" id="GO:0016020">
    <property type="term" value="C:membrane"/>
    <property type="evidence" value="ECO:0007669"/>
    <property type="project" value="UniProtKB-SubCell"/>
</dbReference>
<evidence type="ECO:0000256" key="3">
    <source>
        <dbReference type="SAM" id="MobiDB-lite"/>
    </source>
</evidence>
<feature type="transmembrane region" description="Helical" evidence="4">
    <location>
        <begin position="81"/>
        <end position="102"/>
    </location>
</feature>
<protein>
    <recommendedName>
        <fullName evidence="7">Mce-associated membrane protein</fullName>
    </recommendedName>
</protein>
<dbReference type="PANTHER" id="PTHR37042">
    <property type="entry name" value="OUTER MEMBRANE PROTEIN RV1973"/>
    <property type="match status" value="1"/>
</dbReference>
<keyword evidence="4" id="KW-1133">Transmembrane helix</keyword>
<dbReference type="AlphaFoldDB" id="A0A7X0VAG9"/>
<organism evidence="5 6">
    <name type="scientific">Nocardioides luti</name>
    <dbReference type="NCBI Taxonomy" id="2761101"/>
    <lineage>
        <taxon>Bacteria</taxon>
        <taxon>Bacillati</taxon>
        <taxon>Actinomycetota</taxon>
        <taxon>Actinomycetes</taxon>
        <taxon>Propionibacteriales</taxon>
        <taxon>Nocardioidaceae</taxon>
        <taxon>Nocardioides</taxon>
    </lineage>
</organism>
<accession>A0A7X0VAG9</accession>
<dbReference type="Proteomes" id="UP000523955">
    <property type="component" value="Unassembled WGS sequence"/>
</dbReference>
<gene>
    <name evidence="5" type="ORF">H5V45_02150</name>
</gene>
<keyword evidence="2 4" id="KW-0472">Membrane</keyword>
<evidence type="ECO:0000256" key="4">
    <source>
        <dbReference type="SAM" id="Phobius"/>
    </source>
</evidence>
<evidence type="ECO:0000313" key="5">
    <source>
        <dbReference type="EMBL" id="MBB6626113.1"/>
    </source>
</evidence>
<reference evidence="5 6" key="1">
    <citation type="submission" date="2020-08" db="EMBL/GenBank/DDBJ databases">
        <authorList>
            <person name="Seo M.-J."/>
        </authorList>
    </citation>
    <scope>NUCLEOTIDE SEQUENCE [LARGE SCALE GENOMIC DNA]</scope>
    <source>
        <strain evidence="5 6">KIGAM211</strain>
    </source>
</reference>
<keyword evidence="6" id="KW-1185">Reference proteome</keyword>
<evidence type="ECO:0000256" key="1">
    <source>
        <dbReference type="ARBA" id="ARBA00004370"/>
    </source>
</evidence>
<feature type="region of interest" description="Disordered" evidence="3">
    <location>
        <begin position="1"/>
        <end position="75"/>
    </location>
</feature>
<sequence length="241" mass="25659">MASTPRPPRKPVVGSRNPTARPRRVASGVPEPAESAHLQTPEPPESARLQTPKPAEPAESAHLQTPTDDEEPRTSGARTTIALVVALVLLLGVAGAEAYYVWGRSEPVVSAGRPVVTGEMAHRTAVDTASQDVGKILSTSYKDYDAQVDDATSRMTDAFAAEYRQTAEQIKDAFVAAKTEVQSQVVAAGVMSASSERVEALIFVNQATTRDGKDTSVSQYRVKMTMVHTSGGWLVAGIDTN</sequence>
<proteinExistence type="predicted"/>